<dbReference type="PANTHER" id="PTHR17598:SF13">
    <property type="entry name" value="DNA POLYMERASE DELTA SUBUNIT 3"/>
    <property type="match status" value="1"/>
</dbReference>
<feature type="compositionally biased region" description="Basic and acidic residues" evidence="5">
    <location>
        <begin position="326"/>
        <end position="345"/>
    </location>
</feature>
<evidence type="ECO:0000256" key="2">
    <source>
        <dbReference type="ARBA" id="ARBA00017589"/>
    </source>
</evidence>
<dbReference type="InterPro" id="IPR041913">
    <property type="entry name" value="POLD3_sf"/>
</dbReference>
<evidence type="ECO:0000256" key="1">
    <source>
        <dbReference type="ARBA" id="ARBA00004123"/>
    </source>
</evidence>
<comment type="caution">
    <text evidence="6">The sequence shown here is derived from an EMBL/GenBank/DDBJ whole genome shotgun (WGS) entry which is preliminary data.</text>
</comment>
<feature type="region of interest" description="Disordered" evidence="5">
    <location>
        <begin position="150"/>
        <end position="396"/>
    </location>
</feature>
<feature type="compositionally biased region" description="Low complexity" evidence="5">
    <location>
        <begin position="204"/>
        <end position="215"/>
    </location>
</feature>
<dbReference type="GO" id="GO:0031981">
    <property type="term" value="C:nuclear lumen"/>
    <property type="evidence" value="ECO:0007669"/>
    <property type="project" value="UniProtKB-ARBA"/>
</dbReference>
<dbReference type="PANTHER" id="PTHR17598">
    <property type="entry name" value="DNA POLYMERASE DELTA SUBUNIT 3"/>
    <property type="match status" value="1"/>
</dbReference>
<feature type="compositionally biased region" description="Basic and acidic residues" evidence="5">
    <location>
        <begin position="281"/>
        <end position="304"/>
    </location>
</feature>
<accession>A0ABD0T2A9</accession>
<evidence type="ECO:0000313" key="6">
    <source>
        <dbReference type="EMBL" id="KAL0832055.1"/>
    </source>
</evidence>
<feature type="compositionally biased region" description="Polar residues" evidence="5">
    <location>
        <begin position="305"/>
        <end position="314"/>
    </location>
</feature>
<dbReference type="Gene3D" id="3.90.1030.20">
    <property type="entry name" value="DNA polymerase delta, p66 (Cdc27) subunit, wHTH domain"/>
    <property type="match status" value="1"/>
</dbReference>
<dbReference type="Proteomes" id="UP001549921">
    <property type="component" value="Unassembled WGS sequence"/>
</dbReference>
<feature type="compositionally biased region" description="Acidic residues" evidence="5">
    <location>
        <begin position="369"/>
        <end position="390"/>
    </location>
</feature>
<gene>
    <name evidence="6" type="ORF">ABMA28_001547</name>
</gene>
<evidence type="ECO:0000256" key="4">
    <source>
        <dbReference type="ARBA" id="ARBA00023242"/>
    </source>
</evidence>
<dbReference type="InterPro" id="IPR019038">
    <property type="entry name" value="POLD3"/>
</dbReference>
<protein>
    <recommendedName>
        <fullName evidence="2">DNA polymerase delta subunit 3</fullName>
    </recommendedName>
</protein>
<evidence type="ECO:0000256" key="3">
    <source>
        <dbReference type="ARBA" id="ARBA00022705"/>
    </source>
</evidence>
<dbReference type="EMBL" id="JBEDNZ010000011">
    <property type="protein sequence ID" value="KAL0832055.1"/>
    <property type="molecule type" value="Genomic_DNA"/>
</dbReference>
<dbReference type="Pfam" id="PF09507">
    <property type="entry name" value="CDC27"/>
    <property type="match status" value="1"/>
</dbReference>
<keyword evidence="4" id="KW-0539">Nucleus</keyword>
<feature type="region of interest" description="Disordered" evidence="5">
    <location>
        <begin position="453"/>
        <end position="497"/>
    </location>
</feature>
<dbReference type="GO" id="GO:0006260">
    <property type="term" value="P:DNA replication"/>
    <property type="evidence" value="ECO:0007669"/>
    <property type="project" value="UniProtKB-KW"/>
</dbReference>
<feature type="compositionally biased region" description="Basic residues" evidence="5">
    <location>
        <begin position="467"/>
        <end position="476"/>
    </location>
</feature>
<keyword evidence="3" id="KW-0235">DNA replication</keyword>
<reference evidence="6 7" key="1">
    <citation type="submission" date="2024-06" db="EMBL/GenBank/DDBJ databases">
        <title>A chromosome-level genome assembly of beet webworm, Loxostege sticticalis.</title>
        <authorList>
            <person name="Zhang Y."/>
        </authorList>
    </citation>
    <scope>NUCLEOTIDE SEQUENCE [LARGE SCALE GENOMIC DNA]</scope>
    <source>
        <strain evidence="6">AQ028</strain>
        <tissue evidence="6">Male pupae</tissue>
    </source>
</reference>
<evidence type="ECO:0000313" key="7">
    <source>
        <dbReference type="Proteomes" id="UP001549921"/>
    </source>
</evidence>
<sequence>MEKANAEENLNSLKEMLLDEKKLVTYVSLSKEMCIHVNESKALLRQIVDYLKKKDPDIELNVNYIVSGLLDNNRAQTTVCNETELEVLKKKLKVIFYQHLYSVSVGASSVDNVSFMALNKFADFSLCTGLIKSQSCVKRSSDEIGSLKTNSQENVTIDQKPSISGQKSAKLEKKNNSNGFSEVKQPAKIQETKSEPIIKNEITSPKNQSSNSNIQKSDHKNNSKAQKGIAGFFNKSSSVPAKKAVNGTKENDKKNNSKQEVSQMRDTTKVKTENMDVDDVASEKSDKEEPQKKQTVKGAKETNKTHSITKTNAKVKTEDMDVDEVVSEKLDKESQKKQTAKEKNKTLNTIKKNAKVDKKRKRVLHVSDSESEDDPFVEEPVPDPDSDDEIPPTPLVNTVKITSGIVNPKKKRKIVDKTYTDEDGYILTKKEEVYESCSENEEEVSVKENVHHVNKVKVEVSPPGKKNGTKNSKKKVPSPQKGKQATLMSFFKKVPQK</sequence>
<dbReference type="AlphaFoldDB" id="A0ABD0T2A9"/>
<name>A0ABD0T2A9_LOXSC</name>
<proteinExistence type="predicted"/>
<organism evidence="6 7">
    <name type="scientific">Loxostege sticticalis</name>
    <name type="common">Beet webworm moth</name>
    <dbReference type="NCBI Taxonomy" id="481309"/>
    <lineage>
        <taxon>Eukaryota</taxon>
        <taxon>Metazoa</taxon>
        <taxon>Ecdysozoa</taxon>
        <taxon>Arthropoda</taxon>
        <taxon>Hexapoda</taxon>
        <taxon>Insecta</taxon>
        <taxon>Pterygota</taxon>
        <taxon>Neoptera</taxon>
        <taxon>Endopterygota</taxon>
        <taxon>Lepidoptera</taxon>
        <taxon>Glossata</taxon>
        <taxon>Ditrysia</taxon>
        <taxon>Pyraloidea</taxon>
        <taxon>Crambidae</taxon>
        <taxon>Pyraustinae</taxon>
        <taxon>Loxostege</taxon>
    </lineage>
</organism>
<evidence type="ECO:0000256" key="5">
    <source>
        <dbReference type="SAM" id="MobiDB-lite"/>
    </source>
</evidence>
<comment type="subcellular location">
    <subcellularLocation>
        <location evidence="1">Nucleus</location>
    </subcellularLocation>
</comment>
<feature type="compositionally biased region" description="Polar residues" evidence="5">
    <location>
        <begin position="150"/>
        <end position="167"/>
    </location>
</feature>